<gene>
    <name evidence="1" type="ORF">LSCM1_00206</name>
</gene>
<comment type="caution">
    <text evidence="1">The sequence shown here is derived from an EMBL/GenBank/DDBJ whole genome shotgun (WGS) entry which is preliminary data.</text>
</comment>
<dbReference type="AlphaFoldDB" id="A0A836GBI8"/>
<reference evidence="1 2" key="1">
    <citation type="submission" date="2021-03" db="EMBL/GenBank/DDBJ databases">
        <title>Leishmania (Mundinia) martiniquensis Genome sequencing and assembly.</title>
        <authorList>
            <person name="Almutairi H."/>
            <person name="Gatherer D."/>
        </authorList>
    </citation>
    <scope>NUCLEOTIDE SEQUENCE [LARGE SCALE GENOMIC DNA]</scope>
    <source>
        <strain evidence="1">LSCM1</strain>
    </source>
</reference>
<proteinExistence type="predicted"/>
<accession>A0A836GBI8</accession>
<dbReference type="EMBL" id="JAFEUZ010000036">
    <property type="protein sequence ID" value="KAG5464027.1"/>
    <property type="molecule type" value="Genomic_DNA"/>
</dbReference>
<dbReference type="KEGG" id="lmat:92510371"/>
<evidence type="ECO:0000313" key="1">
    <source>
        <dbReference type="EMBL" id="KAG5464027.1"/>
    </source>
</evidence>
<dbReference type="RefSeq" id="XP_067173964.1">
    <property type="nucleotide sequence ID" value="XM_067317859.1"/>
</dbReference>
<name>A0A836GBI8_9TRYP</name>
<sequence>MPARWENSAVELCTKIPSLTLIDLAQLHHRSPVTVAPADGTDVPTLSQFLRAL</sequence>
<protein>
    <submittedName>
        <fullName evidence="1">Uncharacterized protein</fullName>
    </submittedName>
</protein>
<dbReference type="Proteomes" id="UP000673552">
    <property type="component" value="Chromosome 36"/>
</dbReference>
<keyword evidence="2" id="KW-1185">Reference proteome</keyword>
<evidence type="ECO:0000313" key="2">
    <source>
        <dbReference type="Proteomes" id="UP000673552"/>
    </source>
</evidence>
<dbReference type="GeneID" id="92510371"/>
<organism evidence="1 2">
    <name type="scientific">Leishmania martiniquensis</name>
    <dbReference type="NCBI Taxonomy" id="1580590"/>
    <lineage>
        <taxon>Eukaryota</taxon>
        <taxon>Discoba</taxon>
        <taxon>Euglenozoa</taxon>
        <taxon>Kinetoplastea</taxon>
        <taxon>Metakinetoplastina</taxon>
        <taxon>Trypanosomatida</taxon>
        <taxon>Trypanosomatidae</taxon>
        <taxon>Leishmaniinae</taxon>
        <taxon>Leishmania</taxon>
    </lineage>
</organism>